<evidence type="ECO:0000256" key="17">
    <source>
        <dbReference type="ARBA" id="ARBA00034103"/>
    </source>
</evidence>
<dbReference type="GO" id="GO:0005524">
    <property type="term" value="F:ATP binding"/>
    <property type="evidence" value="ECO:0007669"/>
    <property type="project" value="UniProtKB-UniRule"/>
</dbReference>
<dbReference type="InterPro" id="IPR029071">
    <property type="entry name" value="Ubiquitin-like_domsf"/>
</dbReference>
<keyword evidence="9" id="KW-0862">Zinc</keyword>
<feature type="compositionally biased region" description="Basic residues" evidence="21">
    <location>
        <begin position="2406"/>
        <end position="2417"/>
    </location>
</feature>
<feature type="compositionally biased region" description="Basic and acidic residues" evidence="21">
    <location>
        <begin position="1240"/>
        <end position="1251"/>
    </location>
</feature>
<dbReference type="SUPFAM" id="SSF57889">
    <property type="entry name" value="Cysteine-rich domain"/>
    <property type="match status" value="1"/>
</dbReference>
<dbReference type="PANTHER" id="PTHR46184:SF3">
    <property type="entry name" value="UNCONVENTIONAL MYOSIN-IXA"/>
    <property type="match status" value="1"/>
</dbReference>
<dbReference type="GO" id="GO:0051015">
    <property type="term" value="F:actin filament binding"/>
    <property type="evidence" value="ECO:0007669"/>
    <property type="project" value="TreeGrafter"/>
</dbReference>
<dbReference type="InterPro" id="IPR008936">
    <property type="entry name" value="Rho_GTPase_activation_prot"/>
</dbReference>
<feature type="compositionally biased region" description="Polar residues" evidence="21">
    <location>
        <begin position="1425"/>
        <end position="1435"/>
    </location>
</feature>
<evidence type="ECO:0000313" key="26">
    <source>
        <dbReference type="Proteomes" id="UP001501940"/>
    </source>
</evidence>
<keyword evidence="5" id="KW-0963">Cytoplasm</keyword>
<dbReference type="Ensembl" id="ENSAOCT00000051874.1">
    <property type="protein sequence ID" value="ENSAOCP00000041254.1"/>
    <property type="gene ID" value="ENSAOCG00000021471.2"/>
</dbReference>
<protein>
    <recommendedName>
        <fullName evidence="27">Myosin IXA</fullName>
    </recommendedName>
</protein>
<evidence type="ECO:0000256" key="19">
    <source>
        <dbReference type="PROSITE-ProRule" id="PRU00782"/>
    </source>
</evidence>
<evidence type="ECO:0000256" key="20">
    <source>
        <dbReference type="SAM" id="Coils"/>
    </source>
</evidence>
<feature type="region of interest" description="Disordered" evidence="21">
    <location>
        <begin position="1414"/>
        <end position="1485"/>
    </location>
</feature>
<proteinExistence type="inferred from homology"/>
<keyword evidence="8 19" id="KW-0547">Nucleotide-binding</keyword>
<dbReference type="Gene3D" id="3.40.850.10">
    <property type="entry name" value="Kinesin motor domain"/>
    <property type="match status" value="2"/>
</dbReference>
<keyword evidence="19" id="KW-0009">Actin-binding</keyword>
<dbReference type="GO" id="GO:0005737">
    <property type="term" value="C:cytoplasm"/>
    <property type="evidence" value="ECO:0007669"/>
    <property type="project" value="UniProtKB-SubCell"/>
</dbReference>
<keyword evidence="7" id="KW-0677">Repeat</keyword>
<dbReference type="Gene3D" id="1.20.58.530">
    <property type="match status" value="2"/>
</dbReference>
<keyword evidence="9" id="KW-0863">Zinc-finger</keyword>
<dbReference type="PROSITE" id="PS50200">
    <property type="entry name" value="RA"/>
    <property type="match status" value="1"/>
</dbReference>
<evidence type="ECO:0000313" key="25">
    <source>
        <dbReference type="Ensembl" id="ENSAOCP00000041254.1"/>
    </source>
</evidence>
<keyword evidence="14 19" id="KW-0518">Myosin</keyword>
<dbReference type="Pfam" id="PF00620">
    <property type="entry name" value="RhoGAP"/>
    <property type="match status" value="1"/>
</dbReference>
<evidence type="ECO:0000256" key="3">
    <source>
        <dbReference type="ARBA" id="ARBA00004624"/>
    </source>
</evidence>
<evidence type="ECO:0000259" key="24">
    <source>
        <dbReference type="PROSITE" id="PS51456"/>
    </source>
</evidence>
<dbReference type="GO" id="GO:0005884">
    <property type="term" value="C:actin filament"/>
    <property type="evidence" value="ECO:0007669"/>
    <property type="project" value="TreeGrafter"/>
</dbReference>
<dbReference type="Gene3D" id="1.10.555.10">
    <property type="entry name" value="Rho GTPase activation protein"/>
    <property type="match status" value="1"/>
</dbReference>
<keyword evidence="11" id="KW-1133">Transmembrane helix</keyword>
<evidence type="ECO:0000256" key="12">
    <source>
        <dbReference type="ARBA" id="ARBA00023018"/>
    </source>
</evidence>
<evidence type="ECO:0000256" key="18">
    <source>
        <dbReference type="ARBA" id="ARBA00045589"/>
    </source>
</evidence>
<feature type="region of interest" description="Disordered" evidence="21">
    <location>
        <begin position="1201"/>
        <end position="1265"/>
    </location>
</feature>
<dbReference type="PROSITE" id="PS51456">
    <property type="entry name" value="MYOSIN_MOTOR"/>
    <property type="match status" value="1"/>
</dbReference>
<reference evidence="25 26" key="1">
    <citation type="submission" date="2022-01" db="EMBL/GenBank/DDBJ databases">
        <title>A chromosome-scale genome assembly of the false clownfish, Amphiprion ocellaris.</title>
        <authorList>
            <person name="Ryu T."/>
        </authorList>
    </citation>
    <scope>NUCLEOTIDE SEQUENCE [LARGE SCALE GENOMIC DNA]</scope>
</reference>
<dbReference type="CDD" id="cd23767">
    <property type="entry name" value="IQCD"/>
    <property type="match status" value="1"/>
</dbReference>
<feature type="compositionally biased region" description="Polar residues" evidence="21">
    <location>
        <begin position="1311"/>
        <end position="1322"/>
    </location>
</feature>
<dbReference type="GO" id="GO:0045198">
    <property type="term" value="P:establishment of epithelial cell apical/basal polarity"/>
    <property type="evidence" value="ECO:0007669"/>
    <property type="project" value="TreeGrafter"/>
</dbReference>
<feature type="region of interest" description="Disordered" evidence="21">
    <location>
        <begin position="1281"/>
        <end position="1397"/>
    </location>
</feature>
<gene>
    <name evidence="25" type="primary">MYO9A</name>
</gene>
<dbReference type="PANTHER" id="PTHR46184">
    <property type="entry name" value="UNCONVENTIONAL MYOSIN-IXB-LIKE PROTEIN"/>
    <property type="match status" value="1"/>
</dbReference>
<evidence type="ECO:0000256" key="4">
    <source>
        <dbReference type="ARBA" id="ARBA00022468"/>
    </source>
</evidence>
<feature type="compositionally biased region" description="Basic and acidic residues" evidence="21">
    <location>
        <begin position="1210"/>
        <end position="1225"/>
    </location>
</feature>
<keyword evidence="15" id="KW-0472">Membrane</keyword>
<dbReference type="Gene3D" id="3.30.60.20">
    <property type="match status" value="1"/>
</dbReference>
<evidence type="ECO:0000256" key="8">
    <source>
        <dbReference type="ARBA" id="ARBA00022741"/>
    </source>
</evidence>
<dbReference type="InterPro" id="IPR046987">
    <property type="entry name" value="Myo9"/>
</dbReference>
<sequence>VNITDGCNSEFTVRIYPGALAEGTIYCPISARKTTTAAEAIERIIERLQLDRTRCYVLAEVKEFGGEEWVLNPCDCPVQRMMLWPRVALEHRPLSGGEDYRFLLRQKNLDGSIHYGGSLQMWLQVTEERRRMVERGLLPQPESQGNHADLCCLPELNERSLLDNLRSRFRHEKIYTYVGSILIVINPFKFLPIYNPKYVKMYDNHTLGDLEPHIYAVADVAYHAMLQRQRNQCIVISGESGSGKTQSTNFLIHHLTALSQKGFASGVEQIILGAGPVLEAFGNAKTAHNNNSSRFGKFIQVNYQESGTVRGAYVEKYLLEKSRLVYQEHNERNYHVFYYLLAGASEEERIAFHLKKPEEYHYLSQTTRQLHWDSYCDSEPDCFTVEGEDLKHDFERLQLAMEMVGFLPATRKQIFSLLSAILHLGNIRYKKKTYRDDSIDICNPEELPVVSELLEVKEEMLFEALTTRKTVTVGEKLIVPYKLAEANTVRDSMAKSLYSALFDWIVFRINHALLNIKDLEETTKILSIGVLDIFGFEDYENNSFEQFCINFANERLQHYFNQHIFKLEQEEYRVEGISWRNIDYIDNTGCINLISKKPTALFHLLDEECNFPQATNQTLLDKFKRQHEGNSYIEFPAVMEPAFIIRHYAGKVKYGVKDFREKNTDHMRPDIVALLKSSKNAFICSLIGIDPSATFRWAVLRAYFRALVAFREAGKRHTQKKTGHDGAAPCAVLKSVDSFSFLQHPVHQRSLEILQRCKEEKYSVTRKSPRTPLSDLQGMSVGHSPGLGWNGRVGRQTRLSSTSSSTEEDGIFVNSASSKLLERAHDILMRNKNYKSKPVLPKHLLNVKSLKYLSNLTLHDRITKSLLHLHKKKKPPSISAQFQASLNKLMETLGQSEPYFVKCIRSNAEKLPLRFNDNLVLRQLRYTGMLETVRIRQSGYNIKYSFKDFVHHFCVLLPEGTRATREGIQQSLDQLDLQPDGFQVGKTMVFLREAERQRLQALLHREVLRLIVALQRRFRARLERKQFVRMREAATCIQKWWRSYQSIEEDDEDEDPGVQEGAALCLQTHWRGFRERRRFRLWREAALVLQRAWRLWICRRCMAALVIQTAWRCHRAREEYLHLYAAVVRLQAISRGYLTRNSFKKLTEQRLREKQEQEEKLLQLQNGQVKLSPEEEDSPEKIMGLDLSTWEDCSYEQRERSLQNLSSQKDVVKEDGEAEDVRTKAQPEAPSSVPASSVVVRERSRTVDEPSQKTTRAKRESRRMRELEQAKFSLELLKVRANSGGASSPSEEHRRWSVELVPPASPPVHSPQGTPDSQSSKGSFELLMVDEEPPKATEEVTDSEDPCSPVPLVTPVSEPSVEVISTSPKPAEPQKTRVCDGPTRMEPAASTHPPKIKNYLPTFYVPASEASAVVSHQPAEEPQQNKEAATSTTISKPVKERRESARPAVPPGDQTVIEKLVRLNEEKEERQRNQRQQNEKEMMEQIRQQKEVLERQRLFFAQYERDMFEKQKGEALHRIQQSRQGGQDLGGTSKSGSDSAPRPQLPPPPASAPRERRKDMRPAAEGWAPKLTLESRDGTRARAAAKKPPSTQGTAVSLTDKPGNIFFSPTDKVTVGQKKKARMARTRSDFLTRAPVLSLGGDSDEEDYDGDGLVSPRHYTLPLSKQSSTEAGLRESCFSDSDMVTAPSSHHWPLLVASLLFSNPLGRAMRFWGKTKYGDKKTSREKLICGADSLDGDYGDTGPLLGDTGQENMSPPCSPDLTLDRGFRDLKEPSPKVKRRRSVKISSVALEPAQWQNDALQILTCTSDYRSMNDFLMKKINDLDTEDSKKDTMVDVVFKKALKEFRLNIFNSYSTALAMDDGKSIRYKDLYALFEHILEKTMRQEQRDWRESPVKVWVNTFKVFLDEFMTEYKPLDSAPVPKPERKKRRKKDMDIVEEHNGHIFKSTQYSIPTYCEFCSSLIWMMDRACVCKPLLMFACILKHLMMFVCGQFDPELSSRQFGVEVSRLTNDERTVPLVVEKLINYIEMHGLYTEGIYRKSGSTNKIKELKQGLDTDVDSMNLDDYNIHVIASVFKQWLRDLPNPLMTFELYEEFIRAMGTYQREVSNNNDESYSKQQKTHLHAVTVNVLWVLRIALQEETNRMSANALAIVFAPCILRCPDTIDPLQSVQDISKTTACVELIICEQMNKYRVRLKDINTLEFAENKAKCKLTLIRRSMRPVLIAVRFMSIKHIMGKGHVQRLSYHTPSPPVSPRLPSVADPVIEESGSEEGAESFVEISKHQQAAMQQEERVLTEQIENLQKEKEELTFEMLTLEPRASDDETLESEASIGTADSSENLNVDSEETISDFSGMSLCTLCHLSNWGEKVTKNRLFKRWMLFPGLKSTYNERPQFTSRGTFNPEKGKQKLKGARHSTLRHSREEEGHGRDPPDIAPHVVLYGSNEFMV</sequence>
<dbReference type="PRINTS" id="PR00193">
    <property type="entry name" value="MYOSINHEAVY"/>
</dbReference>
<reference evidence="25" key="2">
    <citation type="submission" date="2025-08" db="UniProtKB">
        <authorList>
            <consortium name="Ensembl"/>
        </authorList>
    </citation>
    <scope>IDENTIFICATION</scope>
</reference>
<comment type="subcellular location">
    <subcellularLocation>
        <location evidence="3">Cell projection</location>
        <location evidence="3">Growth cone</location>
    </subcellularLocation>
    <subcellularLocation>
        <location evidence="2">Cytoplasm</location>
    </subcellularLocation>
    <subcellularLocation>
        <location evidence="1">Membrane</location>
        <topology evidence="1">Single-pass membrane protein</topology>
    </subcellularLocation>
    <subcellularLocation>
        <location evidence="17">Synapse</location>
    </subcellularLocation>
</comment>
<dbReference type="PROSITE" id="PS50238">
    <property type="entry name" value="RHOGAP"/>
    <property type="match status" value="1"/>
</dbReference>
<dbReference type="CDD" id="cd01385">
    <property type="entry name" value="MYSc_Myo9"/>
    <property type="match status" value="1"/>
</dbReference>
<dbReference type="Proteomes" id="UP001501940">
    <property type="component" value="Chromosome 1"/>
</dbReference>
<dbReference type="PROSITE" id="PS50096">
    <property type="entry name" value="IQ"/>
    <property type="match status" value="4"/>
</dbReference>
<dbReference type="InterPro" id="IPR036961">
    <property type="entry name" value="Kinesin_motor_dom_sf"/>
</dbReference>
<feature type="compositionally biased region" description="Polar residues" evidence="21">
    <location>
        <begin position="2332"/>
        <end position="2341"/>
    </location>
</feature>
<evidence type="ECO:0000256" key="5">
    <source>
        <dbReference type="ARBA" id="ARBA00022490"/>
    </source>
</evidence>
<feature type="compositionally biased region" description="Polar residues" evidence="21">
    <location>
        <begin position="1519"/>
        <end position="1538"/>
    </location>
</feature>
<feature type="region of interest" description="Disordered" evidence="21">
    <location>
        <begin position="2315"/>
        <end position="2341"/>
    </location>
</feature>
<feature type="domain" description="Myosin motor" evidence="24">
    <location>
        <begin position="145"/>
        <end position="1004"/>
    </location>
</feature>
<evidence type="ECO:0000259" key="22">
    <source>
        <dbReference type="PROSITE" id="PS50200"/>
    </source>
</evidence>
<feature type="compositionally biased region" description="Basic and acidic residues" evidence="21">
    <location>
        <begin position="2418"/>
        <end position="2430"/>
    </location>
</feature>
<dbReference type="GO" id="GO:0008270">
    <property type="term" value="F:zinc ion binding"/>
    <property type="evidence" value="ECO:0007669"/>
    <property type="project" value="UniProtKB-KW"/>
</dbReference>
<dbReference type="Gene3D" id="1.20.120.720">
    <property type="entry name" value="Myosin VI head, motor domain, U50 subdomain"/>
    <property type="match status" value="1"/>
</dbReference>
<evidence type="ECO:0000256" key="15">
    <source>
        <dbReference type="ARBA" id="ARBA00023136"/>
    </source>
</evidence>
<dbReference type="SUPFAM" id="SSF54236">
    <property type="entry name" value="Ubiquitin-like"/>
    <property type="match status" value="1"/>
</dbReference>
<keyword evidence="10 19" id="KW-0067">ATP-binding</keyword>
<dbReference type="InterPro" id="IPR000198">
    <property type="entry name" value="RhoGAP_dom"/>
</dbReference>
<dbReference type="FunFam" id="1.20.120.720:FF:000003">
    <property type="entry name" value="Putative unconventional myosin-IXa"/>
    <property type="match status" value="1"/>
</dbReference>
<dbReference type="InterPro" id="IPR000159">
    <property type="entry name" value="RA_dom"/>
</dbReference>
<keyword evidence="4" id="KW-0343">GTPase activation</keyword>
<feature type="coiled-coil region" evidence="20">
    <location>
        <begin position="2283"/>
        <end position="2310"/>
    </location>
</feature>
<dbReference type="InterPro" id="IPR000048">
    <property type="entry name" value="IQ_motif_EF-hand-BS"/>
</dbReference>
<dbReference type="Gene3D" id="6.20.240.20">
    <property type="match status" value="1"/>
</dbReference>
<dbReference type="FunFam" id="1.10.10.820:FF:000003">
    <property type="entry name" value="unconventional myosin-IXa isoform X1"/>
    <property type="match status" value="1"/>
</dbReference>
<organism evidence="25 26">
    <name type="scientific">Amphiprion ocellaris</name>
    <name type="common">Clown anemonefish</name>
    <dbReference type="NCBI Taxonomy" id="80972"/>
    <lineage>
        <taxon>Eukaryota</taxon>
        <taxon>Metazoa</taxon>
        <taxon>Chordata</taxon>
        <taxon>Craniata</taxon>
        <taxon>Vertebrata</taxon>
        <taxon>Euteleostomi</taxon>
        <taxon>Actinopterygii</taxon>
        <taxon>Neopterygii</taxon>
        <taxon>Teleostei</taxon>
        <taxon>Neoteleostei</taxon>
        <taxon>Acanthomorphata</taxon>
        <taxon>Ovalentaria</taxon>
        <taxon>Pomacentridae</taxon>
        <taxon>Amphiprion</taxon>
    </lineage>
</organism>
<evidence type="ECO:0000256" key="10">
    <source>
        <dbReference type="ARBA" id="ARBA00022840"/>
    </source>
</evidence>
<evidence type="ECO:0000259" key="23">
    <source>
        <dbReference type="PROSITE" id="PS50238"/>
    </source>
</evidence>
<evidence type="ECO:0000256" key="21">
    <source>
        <dbReference type="SAM" id="MobiDB-lite"/>
    </source>
</evidence>
<evidence type="ECO:0000256" key="13">
    <source>
        <dbReference type="ARBA" id="ARBA00023054"/>
    </source>
</evidence>
<dbReference type="SMART" id="SM00015">
    <property type="entry name" value="IQ"/>
    <property type="match status" value="5"/>
</dbReference>
<feature type="compositionally biased region" description="Basic and acidic residues" evidence="21">
    <location>
        <begin position="1459"/>
        <end position="1485"/>
    </location>
</feature>
<keyword evidence="9" id="KW-0479">Metal-binding</keyword>
<dbReference type="InterPro" id="IPR027417">
    <property type="entry name" value="P-loop_NTPase"/>
</dbReference>
<dbReference type="GO" id="GO:0016459">
    <property type="term" value="C:myosin complex"/>
    <property type="evidence" value="ECO:0007669"/>
    <property type="project" value="UniProtKB-KW"/>
</dbReference>
<keyword evidence="13 20" id="KW-0175">Coiled coil</keyword>
<dbReference type="GO" id="GO:0005096">
    <property type="term" value="F:GTPase activator activity"/>
    <property type="evidence" value="ECO:0007669"/>
    <property type="project" value="UniProtKB-KW"/>
</dbReference>
<evidence type="ECO:0000256" key="6">
    <source>
        <dbReference type="ARBA" id="ARBA00022692"/>
    </source>
</evidence>
<feature type="compositionally biased region" description="Low complexity" evidence="21">
    <location>
        <begin position="1227"/>
        <end position="1239"/>
    </location>
</feature>
<accession>A0AAQ5XL25</accession>
<dbReference type="SMART" id="SM00242">
    <property type="entry name" value="MYSc"/>
    <property type="match status" value="1"/>
</dbReference>
<dbReference type="Pfam" id="PF00612">
    <property type="entry name" value="IQ"/>
    <property type="match status" value="4"/>
</dbReference>
<evidence type="ECO:0000256" key="1">
    <source>
        <dbReference type="ARBA" id="ARBA00004167"/>
    </source>
</evidence>
<dbReference type="SUPFAM" id="SSF52540">
    <property type="entry name" value="P-loop containing nucleoside triphosphate hydrolases"/>
    <property type="match status" value="1"/>
</dbReference>
<dbReference type="InterPro" id="IPR036023">
    <property type="entry name" value="MYSc_Myo9"/>
</dbReference>
<dbReference type="GO" id="GO:0035556">
    <property type="term" value="P:intracellular signal transduction"/>
    <property type="evidence" value="ECO:0007669"/>
    <property type="project" value="InterPro"/>
</dbReference>
<feature type="domain" description="Ras-associating" evidence="22">
    <location>
        <begin position="9"/>
        <end position="109"/>
    </location>
</feature>
<evidence type="ECO:0000256" key="11">
    <source>
        <dbReference type="ARBA" id="ARBA00022989"/>
    </source>
</evidence>
<feature type="compositionally biased region" description="Basic and acidic residues" evidence="21">
    <location>
        <begin position="1553"/>
        <end position="1562"/>
    </location>
</feature>
<dbReference type="InterPro" id="IPR046349">
    <property type="entry name" value="C1-like_sf"/>
</dbReference>
<feature type="binding site" evidence="19">
    <location>
        <begin position="238"/>
        <end position="245"/>
    </location>
    <ligand>
        <name>ATP</name>
        <dbReference type="ChEBI" id="CHEBI:30616"/>
    </ligand>
</feature>
<comment type="similarity">
    <text evidence="19">Belongs to the TRAFAC class myosin-kinesin ATPase superfamily. Myosin family.</text>
</comment>
<dbReference type="Gene3D" id="3.10.20.90">
    <property type="entry name" value="Phosphatidylinositol 3-kinase Catalytic Subunit, Chain A, domain 1"/>
    <property type="match status" value="1"/>
</dbReference>
<evidence type="ECO:0000256" key="16">
    <source>
        <dbReference type="ARBA" id="ARBA00023175"/>
    </source>
</evidence>
<dbReference type="InterPro" id="IPR001609">
    <property type="entry name" value="Myosin_head_motor_dom-like"/>
</dbReference>
<dbReference type="Gene3D" id="1.20.5.190">
    <property type="match status" value="3"/>
</dbReference>
<dbReference type="FunFam" id="3.40.850.10:FF:000013">
    <property type="entry name" value="unconventional myosin-IXa isoform X1"/>
    <property type="match status" value="1"/>
</dbReference>
<dbReference type="Pfam" id="PF00063">
    <property type="entry name" value="Myosin_head"/>
    <property type="match status" value="2"/>
</dbReference>
<feature type="region of interest" description="Disordered" evidence="21">
    <location>
        <begin position="2391"/>
        <end position="2433"/>
    </location>
</feature>
<dbReference type="SMART" id="SM00314">
    <property type="entry name" value="RA"/>
    <property type="match status" value="1"/>
</dbReference>
<dbReference type="GeneTree" id="ENSGT00940000154905"/>
<name>A0AAQ5XL25_AMPOC</name>
<dbReference type="GO" id="GO:0016020">
    <property type="term" value="C:membrane"/>
    <property type="evidence" value="ECO:0007669"/>
    <property type="project" value="UniProtKB-SubCell"/>
</dbReference>
<dbReference type="GO" id="GO:0045202">
    <property type="term" value="C:synapse"/>
    <property type="evidence" value="ECO:0007669"/>
    <property type="project" value="UniProtKB-SubCell"/>
</dbReference>
<dbReference type="FunFam" id="3.40.850.10:FF:000008">
    <property type="entry name" value="Putative unconventional myosin-IXa"/>
    <property type="match status" value="1"/>
</dbReference>
<dbReference type="Pfam" id="PF00788">
    <property type="entry name" value="RA"/>
    <property type="match status" value="1"/>
</dbReference>
<feature type="domain" description="Rho-GAP" evidence="23">
    <location>
        <begin position="2003"/>
        <end position="2190"/>
    </location>
</feature>
<dbReference type="FunFam" id="1.20.58.530:FF:000009">
    <property type="entry name" value="unconventional myosin-IXb isoform X1"/>
    <property type="match status" value="1"/>
</dbReference>
<keyword evidence="6" id="KW-0812">Transmembrane</keyword>
<keyword evidence="26" id="KW-1185">Reference proteome</keyword>
<comment type="function">
    <text evidence="18">Myosins are actin-based motor molecules with ATPase activity. Unconventional myosins serve in intracellular movements. Regulates Rho by stimulating it's GTPase activity in neurons. Required for the regulation of neurite branching and motor neuron axon guidance.</text>
</comment>
<feature type="region of interest" description="Disordered" evidence="21">
    <location>
        <begin position="1512"/>
        <end position="1604"/>
    </location>
</feature>
<evidence type="ECO:0000256" key="9">
    <source>
        <dbReference type="ARBA" id="ARBA00022771"/>
    </source>
</evidence>
<evidence type="ECO:0000256" key="14">
    <source>
        <dbReference type="ARBA" id="ARBA00023123"/>
    </source>
</evidence>
<dbReference type="SMART" id="SM00324">
    <property type="entry name" value="RhoGAP"/>
    <property type="match status" value="1"/>
</dbReference>
<keyword evidence="12" id="KW-0770">Synapse</keyword>
<dbReference type="GO" id="GO:0044295">
    <property type="term" value="C:axonal growth cone"/>
    <property type="evidence" value="ECO:0007669"/>
    <property type="project" value="TreeGrafter"/>
</dbReference>
<evidence type="ECO:0000256" key="7">
    <source>
        <dbReference type="ARBA" id="ARBA00022737"/>
    </source>
</evidence>
<keyword evidence="16 19" id="KW-0505">Motor protein</keyword>
<dbReference type="GO" id="GO:0000146">
    <property type="term" value="F:microfilament motor activity"/>
    <property type="evidence" value="ECO:0007669"/>
    <property type="project" value="InterPro"/>
</dbReference>
<reference evidence="25" key="3">
    <citation type="submission" date="2025-09" db="UniProtKB">
        <authorList>
            <consortium name="Ensembl"/>
        </authorList>
    </citation>
    <scope>IDENTIFICATION</scope>
</reference>
<feature type="region of interest" description="Actin-binding" evidence="19">
    <location>
        <begin position="886"/>
        <end position="908"/>
    </location>
</feature>
<dbReference type="FunFam" id="1.20.58.530:FF:000005">
    <property type="entry name" value="unconventional myosin-IXa isoform X1"/>
    <property type="match status" value="1"/>
</dbReference>
<dbReference type="SUPFAM" id="SSF48350">
    <property type="entry name" value="GTPase activation domain, GAP"/>
    <property type="match status" value="1"/>
</dbReference>
<evidence type="ECO:0008006" key="27">
    <source>
        <dbReference type="Google" id="ProtNLM"/>
    </source>
</evidence>
<dbReference type="Gene3D" id="1.10.10.820">
    <property type="match status" value="1"/>
</dbReference>
<evidence type="ECO:0000256" key="2">
    <source>
        <dbReference type="ARBA" id="ARBA00004496"/>
    </source>
</evidence>